<dbReference type="AlphaFoldDB" id="A0A9Q1FRV0"/>
<sequence length="80" mass="8839">MPSSPPSQFSARPLPDVRQSERGRRTAPVPLVHTPTSRMPSSPMRRISATLPKTNLSSLLLDWGRPALDLFLALWLSCTS</sequence>
<keyword evidence="3" id="KW-1185">Reference proteome</keyword>
<comment type="caution">
    <text evidence="2">The sequence shown here is derived from an EMBL/GenBank/DDBJ whole genome shotgun (WGS) entry which is preliminary data.</text>
</comment>
<organism evidence="2 3">
    <name type="scientific">Synaphobranchus kaupii</name>
    <name type="common">Kaup's arrowtooth eel</name>
    <dbReference type="NCBI Taxonomy" id="118154"/>
    <lineage>
        <taxon>Eukaryota</taxon>
        <taxon>Metazoa</taxon>
        <taxon>Chordata</taxon>
        <taxon>Craniata</taxon>
        <taxon>Vertebrata</taxon>
        <taxon>Euteleostomi</taxon>
        <taxon>Actinopterygii</taxon>
        <taxon>Neopterygii</taxon>
        <taxon>Teleostei</taxon>
        <taxon>Anguilliformes</taxon>
        <taxon>Synaphobranchidae</taxon>
        <taxon>Synaphobranchus</taxon>
    </lineage>
</organism>
<dbReference type="Proteomes" id="UP001152622">
    <property type="component" value="Chromosome 4"/>
</dbReference>
<feature type="compositionally biased region" description="Polar residues" evidence="1">
    <location>
        <begin position="1"/>
        <end position="10"/>
    </location>
</feature>
<feature type="region of interest" description="Disordered" evidence="1">
    <location>
        <begin position="1"/>
        <end position="44"/>
    </location>
</feature>
<name>A0A9Q1FRV0_SYNKA</name>
<proteinExistence type="predicted"/>
<feature type="compositionally biased region" description="Low complexity" evidence="1">
    <location>
        <begin position="34"/>
        <end position="44"/>
    </location>
</feature>
<evidence type="ECO:0000313" key="3">
    <source>
        <dbReference type="Proteomes" id="UP001152622"/>
    </source>
</evidence>
<protein>
    <submittedName>
        <fullName evidence="2">Uncharacterized protein</fullName>
    </submittedName>
</protein>
<accession>A0A9Q1FRV0</accession>
<reference evidence="2" key="1">
    <citation type="journal article" date="2023" name="Science">
        <title>Genome structures resolve the early diversification of teleost fishes.</title>
        <authorList>
            <person name="Parey E."/>
            <person name="Louis A."/>
            <person name="Montfort J."/>
            <person name="Bouchez O."/>
            <person name="Roques C."/>
            <person name="Iampietro C."/>
            <person name="Lluch J."/>
            <person name="Castinel A."/>
            <person name="Donnadieu C."/>
            <person name="Desvignes T."/>
            <person name="Floi Bucao C."/>
            <person name="Jouanno E."/>
            <person name="Wen M."/>
            <person name="Mejri S."/>
            <person name="Dirks R."/>
            <person name="Jansen H."/>
            <person name="Henkel C."/>
            <person name="Chen W.J."/>
            <person name="Zahm M."/>
            <person name="Cabau C."/>
            <person name="Klopp C."/>
            <person name="Thompson A.W."/>
            <person name="Robinson-Rechavi M."/>
            <person name="Braasch I."/>
            <person name="Lecointre G."/>
            <person name="Bobe J."/>
            <person name="Postlethwait J.H."/>
            <person name="Berthelot C."/>
            <person name="Roest Crollius H."/>
            <person name="Guiguen Y."/>
        </authorList>
    </citation>
    <scope>NUCLEOTIDE SEQUENCE</scope>
    <source>
        <strain evidence="2">WJC10195</strain>
    </source>
</reference>
<evidence type="ECO:0000313" key="2">
    <source>
        <dbReference type="EMBL" id="KAJ8364948.1"/>
    </source>
</evidence>
<dbReference type="EMBL" id="JAINUF010000004">
    <property type="protein sequence ID" value="KAJ8364948.1"/>
    <property type="molecule type" value="Genomic_DNA"/>
</dbReference>
<gene>
    <name evidence="2" type="ORF">SKAU_G00137790</name>
</gene>
<evidence type="ECO:0000256" key="1">
    <source>
        <dbReference type="SAM" id="MobiDB-lite"/>
    </source>
</evidence>